<keyword evidence="1" id="KW-0614">Plasmid</keyword>
<geneLocation type="plasmid" evidence="2">
    <name>cai42_Plasmidc</name>
</geneLocation>
<dbReference type="Proteomes" id="UP000076128">
    <property type="component" value="Plasmid pcai42C"/>
</dbReference>
<name>A0A159Z9E7_9RHOB</name>
<evidence type="ECO:0000313" key="1">
    <source>
        <dbReference type="EMBL" id="AMY72206.1"/>
    </source>
</evidence>
<reference evidence="1 2" key="1">
    <citation type="submission" date="2015-09" db="EMBL/GenBank/DDBJ databases">
        <title>Complete genome sequence of Defluviimonas alba cai42t isolated from an oilfield in Xinjiang.</title>
        <authorList>
            <person name="Geng S."/>
            <person name="Pan X."/>
            <person name="Wu X."/>
        </authorList>
    </citation>
    <scope>NUCLEOTIDE SEQUENCE [LARGE SCALE GENOMIC DNA]</scope>
    <source>
        <strain evidence="2">cai42</strain>
        <plasmid evidence="2">cai42_Plasmidc</plasmid>
    </source>
</reference>
<keyword evidence="2" id="KW-1185">Reference proteome</keyword>
<dbReference type="KEGG" id="daa:AKL17_3p0050"/>
<evidence type="ECO:0000313" key="2">
    <source>
        <dbReference type="Proteomes" id="UP000076128"/>
    </source>
</evidence>
<protein>
    <submittedName>
        <fullName evidence="1">Uncharacterized protein</fullName>
    </submittedName>
</protein>
<accession>A0A159Z9E7</accession>
<proteinExistence type="predicted"/>
<sequence>MKFRDLFPARAGIDRRWALKRIPASNRVIKPTGYEELASQELQRSRCQPKG</sequence>
<dbReference type="AlphaFoldDB" id="A0A159Z9E7"/>
<organism evidence="1 2">
    <name type="scientific">Frigidibacter mobilis</name>
    <dbReference type="NCBI Taxonomy" id="1335048"/>
    <lineage>
        <taxon>Bacteria</taxon>
        <taxon>Pseudomonadati</taxon>
        <taxon>Pseudomonadota</taxon>
        <taxon>Alphaproteobacteria</taxon>
        <taxon>Rhodobacterales</taxon>
        <taxon>Paracoccaceae</taxon>
        <taxon>Frigidibacter</taxon>
    </lineage>
</organism>
<gene>
    <name evidence="1" type="ORF">AKL17_3p0050</name>
</gene>
<dbReference type="EMBL" id="CP012664">
    <property type="protein sequence ID" value="AMY72206.1"/>
    <property type="molecule type" value="Genomic_DNA"/>
</dbReference>